<comment type="caution">
    <text evidence="2">The sequence shown here is derived from an EMBL/GenBank/DDBJ whole genome shotgun (WGS) entry which is preliminary data.</text>
</comment>
<dbReference type="AlphaFoldDB" id="A0A9W6KG12"/>
<organism evidence="2 3">
    <name type="scientific">Dactylosporangium matsuzakiense</name>
    <dbReference type="NCBI Taxonomy" id="53360"/>
    <lineage>
        <taxon>Bacteria</taxon>
        <taxon>Bacillati</taxon>
        <taxon>Actinomycetota</taxon>
        <taxon>Actinomycetes</taxon>
        <taxon>Micromonosporales</taxon>
        <taxon>Micromonosporaceae</taxon>
        <taxon>Dactylosporangium</taxon>
    </lineage>
</organism>
<evidence type="ECO:0000313" key="3">
    <source>
        <dbReference type="Proteomes" id="UP001143480"/>
    </source>
</evidence>
<keyword evidence="1" id="KW-0862">Zinc</keyword>
<dbReference type="Proteomes" id="UP001143480">
    <property type="component" value="Unassembled WGS sequence"/>
</dbReference>
<gene>
    <name evidence="2" type="ORF">GCM10017581_018040</name>
</gene>
<accession>A0A9W6KG12</accession>
<name>A0A9W6KG12_9ACTN</name>
<proteinExistence type="predicted"/>
<protein>
    <recommendedName>
        <fullName evidence="4">LmbE family N-acetylglucosaminyl deacetylase</fullName>
    </recommendedName>
</protein>
<dbReference type="SUPFAM" id="SSF102588">
    <property type="entry name" value="LmbE-like"/>
    <property type="match status" value="1"/>
</dbReference>
<dbReference type="Pfam" id="PF02585">
    <property type="entry name" value="PIG-L"/>
    <property type="match status" value="1"/>
</dbReference>
<dbReference type="InterPro" id="IPR024078">
    <property type="entry name" value="LmbE-like_dom_sf"/>
</dbReference>
<evidence type="ECO:0000256" key="1">
    <source>
        <dbReference type="ARBA" id="ARBA00022833"/>
    </source>
</evidence>
<sequence>MNVLLLSPHPDDIAWSIGGTVARLAGTGTALSALTLFGRTTYAPASPAHGTTAAGGVRALEDAAWSSLTGVRLYRADLPDASLRGYDDDTEMGARAEPAIVAQAAERLAGALRATRPDLLLVPLAIRGHVDHVAARAAAEAVAPVEAPGCALVYYEDLPYAAGVHVSHTDHPVVVGVAAHHAEREAGVRCYPSQEPHLILPVISAHSATAGGERLWAATGSGAHCFSQLLAGVPAMPNTDAPLPRMETHAW</sequence>
<evidence type="ECO:0008006" key="4">
    <source>
        <dbReference type="Google" id="ProtNLM"/>
    </source>
</evidence>
<dbReference type="InterPro" id="IPR003737">
    <property type="entry name" value="GlcNAc_PI_deacetylase-related"/>
</dbReference>
<dbReference type="GO" id="GO:0016137">
    <property type="term" value="P:glycoside metabolic process"/>
    <property type="evidence" value="ECO:0007669"/>
    <property type="project" value="UniProtKB-ARBA"/>
</dbReference>
<dbReference type="EMBL" id="BSFP01000006">
    <property type="protein sequence ID" value="GLL00064.1"/>
    <property type="molecule type" value="Genomic_DNA"/>
</dbReference>
<dbReference type="Gene3D" id="3.40.50.10320">
    <property type="entry name" value="LmbE-like"/>
    <property type="match status" value="1"/>
</dbReference>
<reference evidence="2" key="1">
    <citation type="journal article" date="2014" name="Int. J. Syst. Evol. Microbiol.">
        <title>Complete genome sequence of Corynebacterium casei LMG S-19264T (=DSM 44701T), isolated from a smear-ripened cheese.</title>
        <authorList>
            <consortium name="US DOE Joint Genome Institute (JGI-PGF)"/>
            <person name="Walter F."/>
            <person name="Albersmeier A."/>
            <person name="Kalinowski J."/>
            <person name="Ruckert C."/>
        </authorList>
    </citation>
    <scope>NUCLEOTIDE SEQUENCE</scope>
    <source>
        <strain evidence="2">VKM Ac-1321</strain>
    </source>
</reference>
<keyword evidence="3" id="KW-1185">Reference proteome</keyword>
<evidence type="ECO:0000313" key="2">
    <source>
        <dbReference type="EMBL" id="GLL00064.1"/>
    </source>
</evidence>
<reference evidence="2" key="2">
    <citation type="submission" date="2023-01" db="EMBL/GenBank/DDBJ databases">
        <authorList>
            <person name="Sun Q."/>
            <person name="Evtushenko L."/>
        </authorList>
    </citation>
    <scope>NUCLEOTIDE SEQUENCE</scope>
    <source>
        <strain evidence="2">VKM Ac-1321</strain>
    </source>
</reference>
<dbReference type="RefSeq" id="WP_223101249.1">
    <property type="nucleotide sequence ID" value="NZ_BAAAXA010000001.1"/>
</dbReference>